<evidence type="ECO:0000313" key="3">
    <source>
        <dbReference type="Proteomes" id="UP000324222"/>
    </source>
</evidence>
<reference evidence="2 3" key="1">
    <citation type="submission" date="2019-05" db="EMBL/GenBank/DDBJ databases">
        <title>Another draft genome of Portunus trituberculatus and its Hox gene families provides insights of decapod evolution.</title>
        <authorList>
            <person name="Jeong J.-H."/>
            <person name="Song I."/>
            <person name="Kim S."/>
            <person name="Choi T."/>
            <person name="Kim D."/>
            <person name="Ryu S."/>
            <person name="Kim W."/>
        </authorList>
    </citation>
    <scope>NUCLEOTIDE SEQUENCE [LARGE SCALE GENOMIC DNA]</scope>
    <source>
        <tissue evidence="2">Muscle</tissue>
    </source>
</reference>
<name>A0A5B7DDX7_PORTR</name>
<gene>
    <name evidence="2" type="ORF">E2C01_012387</name>
</gene>
<comment type="caution">
    <text evidence="2">The sequence shown here is derived from an EMBL/GenBank/DDBJ whole genome shotgun (WGS) entry which is preliminary data.</text>
</comment>
<keyword evidence="3" id="KW-1185">Reference proteome</keyword>
<feature type="compositionally biased region" description="Gly residues" evidence="1">
    <location>
        <begin position="24"/>
        <end position="37"/>
    </location>
</feature>
<dbReference type="AlphaFoldDB" id="A0A5B7DDX7"/>
<protein>
    <submittedName>
        <fullName evidence="2">Uncharacterized protein</fullName>
    </submittedName>
</protein>
<organism evidence="2 3">
    <name type="scientific">Portunus trituberculatus</name>
    <name type="common">Swimming crab</name>
    <name type="synonym">Neptunus trituberculatus</name>
    <dbReference type="NCBI Taxonomy" id="210409"/>
    <lineage>
        <taxon>Eukaryota</taxon>
        <taxon>Metazoa</taxon>
        <taxon>Ecdysozoa</taxon>
        <taxon>Arthropoda</taxon>
        <taxon>Crustacea</taxon>
        <taxon>Multicrustacea</taxon>
        <taxon>Malacostraca</taxon>
        <taxon>Eumalacostraca</taxon>
        <taxon>Eucarida</taxon>
        <taxon>Decapoda</taxon>
        <taxon>Pleocyemata</taxon>
        <taxon>Brachyura</taxon>
        <taxon>Eubrachyura</taxon>
        <taxon>Portunoidea</taxon>
        <taxon>Portunidae</taxon>
        <taxon>Portuninae</taxon>
        <taxon>Portunus</taxon>
    </lineage>
</organism>
<evidence type="ECO:0000256" key="1">
    <source>
        <dbReference type="SAM" id="MobiDB-lite"/>
    </source>
</evidence>
<sequence>MLRSGSELSHSSRSEAGVRAAGRRVGGSAGWLEGGAAGQVRGRWEQEGRHKGSDCERCRGPVRQNLRRRGKGEEPLVAGRSRRYEGGEEGGGEPPLQYIKAERGKKVSL</sequence>
<proteinExistence type="predicted"/>
<dbReference type="EMBL" id="VSRR010000773">
    <property type="protein sequence ID" value="MPC19473.1"/>
    <property type="molecule type" value="Genomic_DNA"/>
</dbReference>
<dbReference type="Proteomes" id="UP000324222">
    <property type="component" value="Unassembled WGS sequence"/>
</dbReference>
<evidence type="ECO:0000313" key="2">
    <source>
        <dbReference type="EMBL" id="MPC19473.1"/>
    </source>
</evidence>
<feature type="compositionally biased region" description="Basic and acidic residues" evidence="1">
    <location>
        <begin position="42"/>
        <end position="59"/>
    </location>
</feature>
<accession>A0A5B7DDX7</accession>
<feature type="region of interest" description="Disordered" evidence="1">
    <location>
        <begin position="1"/>
        <end position="109"/>
    </location>
</feature>
<feature type="compositionally biased region" description="Low complexity" evidence="1">
    <location>
        <begin position="1"/>
        <end position="20"/>
    </location>
</feature>
<feature type="compositionally biased region" description="Basic and acidic residues" evidence="1">
    <location>
        <begin position="100"/>
        <end position="109"/>
    </location>
</feature>